<feature type="transmembrane region" description="Helical" evidence="15">
    <location>
        <begin position="12"/>
        <end position="29"/>
    </location>
</feature>
<evidence type="ECO:0000256" key="2">
    <source>
        <dbReference type="ARBA" id="ARBA00004174"/>
    </source>
</evidence>
<evidence type="ECO:0000256" key="1">
    <source>
        <dbReference type="ARBA" id="ARBA00001971"/>
    </source>
</evidence>
<evidence type="ECO:0000313" key="16">
    <source>
        <dbReference type="Proteomes" id="UP000085678"/>
    </source>
</evidence>
<keyword evidence="15" id="KW-1133">Transmembrane helix</keyword>
<dbReference type="GeneID" id="106163034"/>
<dbReference type="FunFam" id="1.10.630.10:FF:000238">
    <property type="entry name" value="Cytochrome P450 2A6"/>
    <property type="match status" value="1"/>
</dbReference>
<dbReference type="OrthoDB" id="639466at2759"/>
<dbReference type="Gene3D" id="1.10.630.10">
    <property type="entry name" value="Cytochrome P450"/>
    <property type="match status" value="1"/>
</dbReference>
<accession>A0A1S3ICG8</accession>
<evidence type="ECO:0000256" key="14">
    <source>
        <dbReference type="RuleBase" id="RU000461"/>
    </source>
</evidence>
<proteinExistence type="inferred from homology"/>
<reference evidence="17" key="1">
    <citation type="submission" date="2025-08" db="UniProtKB">
        <authorList>
            <consortium name="RefSeq"/>
        </authorList>
    </citation>
    <scope>IDENTIFICATION</scope>
    <source>
        <tissue evidence="17">Gonads</tissue>
    </source>
</reference>
<sequence>MDILSVYVWPNMQAVMVGTFVLLLVMAYARGRKYNLPPGPPQLPILGNYFAFTKDQRLFTVFEEMTKKYGDIFTVNLGFGHNSIVVSSDHLVDEMLVEKSEEFAGRDTSLWSAYLLSDGHKDIAFADYCPMWALQRNMAVKGLRSYLLSGKLNCLAKSAFEEVAPLLAKQTEPVDVDLYTTLLIYNIICTVAFGKSYKFDDPEFLWLKEKLAEIMTVLFGSRLPADILPFLKHVPIPSTRRAKEIRNEMIDFQRRMLKEHEASLNPENVRDLTDQLLLARQDHGTTNDGDVKKVLTDDCIIQIVLDTFIGGVIASRETFKWLLLYVADKPDVQEKMHLEIMDVFDVDDLNQSKAKMKYCEAVFKETLRIRPATPCTLAHKALRDTTLGGYDIPKGTVVYPNLWVIHRDPRNWESPEEFKPERFLTKDGALEKIDPKIWRPFSAGKRKCMGEAIARSNLMIAIAMFFRQFKVAVPPGQKLDLDPDMYQIHCVSKPQKIAINSW</sequence>
<protein>
    <submittedName>
        <fullName evidence="17">Steroid 17-alpha-hydroxylase/17,20 lyase-like</fullName>
    </submittedName>
</protein>
<keyword evidence="5 13" id="KW-0349">Heme</keyword>
<evidence type="ECO:0000256" key="6">
    <source>
        <dbReference type="ARBA" id="ARBA00022723"/>
    </source>
</evidence>
<dbReference type="GO" id="GO:0005506">
    <property type="term" value="F:iron ion binding"/>
    <property type="evidence" value="ECO:0007669"/>
    <property type="project" value="InterPro"/>
</dbReference>
<keyword evidence="8" id="KW-0492">Microsome</keyword>
<dbReference type="PROSITE" id="PS00086">
    <property type="entry name" value="CYTOCHROME_P450"/>
    <property type="match status" value="1"/>
</dbReference>
<dbReference type="GO" id="GO:0020037">
    <property type="term" value="F:heme binding"/>
    <property type="evidence" value="ECO:0007669"/>
    <property type="project" value="InterPro"/>
</dbReference>
<evidence type="ECO:0000256" key="4">
    <source>
        <dbReference type="ARBA" id="ARBA00010617"/>
    </source>
</evidence>
<keyword evidence="7" id="KW-0256">Endoplasmic reticulum</keyword>
<evidence type="ECO:0000256" key="9">
    <source>
        <dbReference type="ARBA" id="ARBA00023002"/>
    </source>
</evidence>
<dbReference type="InParanoid" id="A0A1S3ICG8"/>
<evidence type="ECO:0000256" key="15">
    <source>
        <dbReference type="SAM" id="Phobius"/>
    </source>
</evidence>
<dbReference type="PANTHER" id="PTHR24289:SF20">
    <property type="entry name" value="STEROID 17-ALPHA-HYDROXYLASE_17,20 LYASE"/>
    <property type="match status" value="1"/>
</dbReference>
<dbReference type="InterPro" id="IPR036396">
    <property type="entry name" value="Cyt_P450_sf"/>
</dbReference>
<keyword evidence="9 14" id="KW-0560">Oxidoreductase</keyword>
<dbReference type="GO" id="GO:0004508">
    <property type="term" value="F:steroid 17-alpha-monooxygenase activity"/>
    <property type="evidence" value="ECO:0007669"/>
    <property type="project" value="TreeGrafter"/>
</dbReference>
<dbReference type="SUPFAM" id="SSF48264">
    <property type="entry name" value="Cytochrome P450"/>
    <property type="match status" value="1"/>
</dbReference>
<comment type="similarity">
    <text evidence="4 14">Belongs to the cytochrome P450 family.</text>
</comment>
<dbReference type="InterPro" id="IPR002401">
    <property type="entry name" value="Cyt_P450_E_grp-I"/>
</dbReference>
<dbReference type="RefSeq" id="XP_013395955.1">
    <property type="nucleotide sequence ID" value="XM_013540501.1"/>
</dbReference>
<dbReference type="PRINTS" id="PR00385">
    <property type="entry name" value="P450"/>
</dbReference>
<dbReference type="KEGG" id="lak:106163034"/>
<keyword evidence="10 13" id="KW-0408">Iron</keyword>
<evidence type="ECO:0000256" key="7">
    <source>
        <dbReference type="ARBA" id="ARBA00022824"/>
    </source>
</evidence>
<evidence type="ECO:0000256" key="10">
    <source>
        <dbReference type="ARBA" id="ARBA00023004"/>
    </source>
</evidence>
<comment type="cofactor">
    <cofactor evidence="1 13">
        <name>heme</name>
        <dbReference type="ChEBI" id="CHEBI:30413"/>
    </cofactor>
</comment>
<dbReference type="InterPro" id="IPR001128">
    <property type="entry name" value="Cyt_P450"/>
</dbReference>
<name>A0A1S3ICG8_LINAN</name>
<dbReference type="GO" id="GO:0005789">
    <property type="term" value="C:endoplasmic reticulum membrane"/>
    <property type="evidence" value="ECO:0007669"/>
    <property type="project" value="UniProtKB-SubCell"/>
</dbReference>
<organism evidence="16 17">
    <name type="scientific">Lingula anatina</name>
    <name type="common">Brachiopod</name>
    <name type="synonym">Lingula unguis</name>
    <dbReference type="NCBI Taxonomy" id="7574"/>
    <lineage>
        <taxon>Eukaryota</taxon>
        <taxon>Metazoa</taxon>
        <taxon>Spiralia</taxon>
        <taxon>Lophotrochozoa</taxon>
        <taxon>Brachiopoda</taxon>
        <taxon>Linguliformea</taxon>
        <taxon>Lingulata</taxon>
        <taxon>Lingulida</taxon>
        <taxon>Linguloidea</taxon>
        <taxon>Lingulidae</taxon>
        <taxon>Lingula</taxon>
    </lineage>
</organism>
<keyword evidence="6 13" id="KW-0479">Metal-binding</keyword>
<keyword evidence="12 15" id="KW-0472">Membrane</keyword>
<evidence type="ECO:0000256" key="13">
    <source>
        <dbReference type="PIRSR" id="PIRSR602401-1"/>
    </source>
</evidence>
<dbReference type="GO" id="GO:0042446">
    <property type="term" value="P:hormone biosynthetic process"/>
    <property type="evidence" value="ECO:0007669"/>
    <property type="project" value="TreeGrafter"/>
</dbReference>
<feature type="binding site" description="axial binding residue" evidence="13">
    <location>
        <position position="448"/>
    </location>
    <ligand>
        <name>heme</name>
        <dbReference type="ChEBI" id="CHEBI:30413"/>
    </ligand>
    <ligandPart>
        <name>Fe</name>
        <dbReference type="ChEBI" id="CHEBI:18248"/>
    </ligandPart>
</feature>
<evidence type="ECO:0000256" key="11">
    <source>
        <dbReference type="ARBA" id="ARBA00023033"/>
    </source>
</evidence>
<gene>
    <name evidence="17" type="primary">LOC106163034</name>
</gene>
<dbReference type="Pfam" id="PF00067">
    <property type="entry name" value="p450"/>
    <property type="match status" value="1"/>
</dbReference>
<dbReference type="AlphaFoldDB" id="A0A1S3ICG8"/>
<dbReference type="InterPro" id="IPR017972">
    <property type="entry name" value="Cyt_P450_CS"/>
</dbReference>
<dbReference type="Proteomes" id="UP000085678">
    <property type="component" value="Unplaced"/>
</dbReference>
<keyword evidence="15" id="KW-0812">Transmembrane</keyword>
<dbReference type="PANTHER" id="PTHR24289">
    <property type="entry name" value="STEROID 17-ALPHA-HYDROXYLASE/17,20 LYASE"/>
    <property type="match status" value="1"/>
</dbReference>
<evidence type="ECO:0000256" key="8">
    <source>
        <dbReference type="ARBA" id="ARBA00022848"/>
    </source>
</evidence>
<keyword evidence="11 14" id="KW-0503">Monooxygenase</keyword>
<comment type="subcellular location">
    <subcellularLocation>
        <location evidence="3">Endoplasmic reticulum membrane</location>
        <topology evidence="3">Peripheral membrane protein</topology>
    </subcellularLocation>
    <subcellularLocation>
        <location evidence="2">Microsome membrane</location>
        <topology evidence="2">Peripheral membrane protein</topology>
    </subcellularLocation>
</comment>
<dbReference type="STRING" id="7574.A0A1S3ICG8"/>
<dbReference type="PRINTS" id="PR00463">
    <property type="entry name" value="EP450I"/>
</dbReference>
<evidence type="ECO:0000256" key="3">
    <source>
        <dbReference type="ARBA" id="ARBA00004406"/>
    </source>
</evidence>
<keyword evidence="16" id="KW-1185">Reference proteome</keyword>
<evidence type="ECO:0000256" key="5">
    <source>
        <dbReference type="ARBA" id="ARBA00022617"/>
    </source>
</evidence>
<dbReference type="GO" id="GO:0042448">
    <property type="term" value="P:progesterone metabolic process"/>
    <property type="evidence" value="ECO:0007669"/>
    <property type="project" value="TreeGrafter"/>
</dbReference>
<evidence type="ECO:0000313" key="17">
    <source>
        <dbReference type="RefSeq" id="XP_013395955.1"/>
    </source>
</evidence>
<evidence type="ECO:0000256" key="12">
    <source>
        <dbReference type="ARBA" id="ARBA00023136"/>
    </source>
</evidence>